<keyword evidence="6" id="KW-1185">Reference proteome</keyword>
<dbReference type="InterPro" id="IPR013078">
    <property type="entry name" value="His_Pase_superF_clade-1"/>
</dbReference>
<dbReference type="Gene3D" id="3.40.50.1240">
    <property type="entry name" value="Phosphoglycerate mutase-like"/>
    <property type="match status" value="1"/>
</dbReference>
<keyword evidence="1" id="KW-0324">Glycolysis</keyword>
<keyword evidence="2" id="KW-0413">Isomerase</keyword>
<dbReference type="PANTHER" id="PTHR48100:SF1">
    <property type="entry name" value="HISTIDINE PHOSPHATASE FAMILY PROTEIN-RELATED"/>
    <property type="match status" value="1"/>
</dbReference>
<evidence type="ECO:0000256" key="2">
    <source>
        <dbReference type="ARBA" id="ARBA00023235"/>
    </source>
</evidence>
<proteinExistence type="predicted"/>
<evidence type="ECO:0000313" key="5">
    <source>
        <dbReference type="EMBL" id="NEX64250.1"/>
    </source>
</evidence>
<dbReference type="SUPFAM" id="SSF53254">
    <property type="entry name" value="Phosphoglycerate mutase-like"/>
    <property type="match status" value="1"/>
</dbReference>
<feature type="active site" description="Proton donor/acceptor" evidence="3">
    <location>
        <position position="82"/>
    </location>
</feature>
<comment type="caution">
    <text evidence="5">The sequence shown here is derived from an EMBL/GenBank/DDBJ whole genome shotgun (WGS) entry which is preliminary data.</text>
</comment>
<dbReference type="PANTHER" id="PTHR48100">
    <property type="entry name" value="BROAD-SPECIFICITY PHOSPHATASE YOR283W-RELATED"/>
    <property type="match status" value="1"/>
</dbReference>
<dbReference type="GO" id="GO:0016791">
    <property type="term" value="F:phosphatase activity"/>
    <property type="evidence" value="ECO:0007669"/>
    <property type="project" value="TreeGrafter"/>
</dbReference>
<feature type="binding site" evidence="4">
    <location>
        <begin position="82"/>
        <end position="85"/>
    </location>
    <ligand>
        <name>substrate</name>
    </ligand>
</feature>
<dbReference type="Pfam" id="PF00300">
    <property type="entry name" value="His_Phos_1"/>
    <property type="match status" value="1"/>
</dbReference>
<evidence type="ECO:0000256" key="4">
    <source>
        <dbReference type="PIRSR" id="PIRSR613078-2"/>
    </source>
</evidence>
<protein>
    <submittedName>
        <fullName evidence="5">Histidine phosphatase family protein</fullName>
    </submittedName>
</protein>
<gene>
    <name evidence="5" type="ORF">G3574_24470</name>
</gene>
<feature type="active site" description="Tele-phosphohistidine intermediate" evidence="3">
    <location>
        <position position="9"/>
    </location>
</feature>
<dbReference type="CDD" id="cd07067">
    <property type="entry name" value="HP_PGM_like"/>
    <property type="match status" value="1"/>
</dbReference>
<dbReference type="Proteomes" id="UP000482155">
    <property type="component" value="Unassembled WGS sequence"/>
</dbReference>
<dbReference type="InterPro" id="IPR029033">
    <property type="entry name" value="His_PPase_superfam"/>
</dbReference>
<name>A0A6B3STE7_9BURK</name>
<evidence type="ECO:0000313" key="6">
    <source>
        <dbReference type="Proteomes" id="UP000482155"/>
    </source>
</evidence>
<dbReference type="EMBL" id="JAAIVB010000079">
    <property type="protein sequence ID" value="NEX64250.1"/>
    <property type="molecule type" value="Genomic_DNA"/>
</dbReference>
<feature type="binding site" evidence="4">
    <location>
        <position position="58"/>
    </location>
    <ligand>
        <name>substrate</name>
    </ligand>
</feature>
<evidence type="ECO:0000256" key="3">
    <source>
        <dbReference type="PIRSR" id="PIRSR613078-1"/>
    </source>
</evidence>
<organism evidence="5 6">
    <name type="scientific">Noviherbaspirillum galbum</name>
    <dbReference type="NCBI Taxonomy" id="2709383"/>
    <lineage>
        <taxon>Bacteria</taxon>
        <taxon>Pseudomonadati</taxon>
        <taxon>Pseudomonadota</taxon>
        <taxon>Betaproteobacteria</taxon>
        <taxon>Burkholderiales</taxon>
        <taxon>Oxalobacteraceae</taxon>
        <taxon>Noviherbaspirillum</taxon>
    </lineage>
</organism>
<dbReference type="GO" id="GO:0005737">
    <property type="term" value="C:cytoplasm"/>
    <property type="evidence" value="ECO:0007669"/>
    <property type="project" value="TreeGrafter"/>
</dbReference>
<accession>A0A6B3STE7</accession>
<dbReference type="SMART" id="SM00855">
    <property type="entry name" value="PGAM"/>
    <property type="match status" value="1"/>
</dbReference>
<dbReference type="PROSITE" id="PS00175">
    <property type="entry name" value="PG_MUTASE"/>
    <property type="match status" value="1"/>
</dbReference>
<dbReference type="InterPro" id="IPR050275">
    <property type="entry name" value="PGM_Phosphatase"/>
</dbReference>
<reference evidence="5 6" key="1">
    <citation type="submission" date="2020-02" db="EMBL/GenBank/DDBJ databases">
        <authorList>
            <person name="Kim M.K."/>
        </authorList>
    </citation>
    <scope>NUCLEOTIDE SEQUENCE [LARGE SCALE GENOMIC DNA]</scope>
    <source>
        <strain evidence="5 6">17J57-3</strain>
    </source>
</reference>
<feature type="binding site" evidence="4">
    <location>
        <begin position="8"/>
        <end position="15"/>
    </location>
    <ligand>
        <name>substrate</name>
    </ligand>
</feature>
<dbReference type="InterPro" id="IPR001345">
    <property type="entry name" value="PG/BPGM_mutase_AS"/>
</dbReference>
<dbReference type="AlphaFoldDB" id="A0A6B3STE7"/>
<dbReference type="RefSeq" id="WP_163968187.1">
    <property type="nucleotide sequence ID" value="NZ_JAAIVB010000079.1"/>
</dbReference>
<sequence length="222" mass="24909">MTEILLIRHGETAWNAIRRLQGHLDIPLSEEGLRQAALLGQVLRDEPLDAIFSSDLHRAYQTAQAVALPRGMPVQVDRGLRERCYGAFEGMLYADIGARYPEAYRAWQAREIDYRFPEGVHVAETLREFSGRTVDAIVRIATAKPYRRIALVAHGGVLECAYRAAQGLGFDHARDFDILNASINRFVLEQGRLKMVQWGDIAHLEAGESLALDEIDRAAADR</sequence>
<evidence type="ECO:0000256" key="1">
    <source>
        <dbReference type="ARBA" id="ARBA00023152"/>
    </source>
</evidence>